<dbReference type="GO" id="GO:0005524">
    <property type="term" value="F:ATP binding"/>
    <property type="evidence" value="ECO:0007669"/>
    <property type="project" value="UniProtKB-UniRule"/>
</dbReference>
<name>A0AAD8EZ25_BIOPF</name>
<dbReference type="AlphaFoldDB" id="A0AAD8EZ25"/>
<evidence type="ECO:0000256" key="7">
    <source>
        <dbReference type="ARBA" id="ARBA00023137"/>
    </source>
</evidence>
<evidence type="ECO:0000256" key="8">
    <source>
        <dbReference type="PROSITE-ProRule" id="PRU10141"/>
    </source>
</evidence>
<evidence type="ECO:0000256" key="9">
    <source>
        <dbReference type="SAM" id="Coils"/>
    </source>
</evidence>
<keyword evidence="4 11" id="KW-0418">Kinase</keyword>
<reference evidence="11" key="2">
    <citation type="submission" date="2023-04" db="EMBL/GenBank/DDBJ databases">
        <authorList>
            <person name="Bu L."/>
            <person name="Lu L."/>
            <person name="Laidemitt M.R."/>
            <person name="Zhang S.M."/>
            <person name="Mutuku M."/>
            <person name="Mkoji G."/>
            <person name="Steinauer M."/>
            <person name="Loker E.S."/>
        </authorList>
    </citation>
    <scope>NUCLEOTIDE SEQUENCE</scope>
    <source>
        <strain evidence="11">KasaAsao</strain>
        <tissue evidence="11">Whole Snail</tissue>
    </source>
</reference>
<dbReference type="InterPro" id="IPR011009">
    <property type="entry name" value="Kinase-like_dom_sf"/>
</dbReference>
<reference evidence="11" key="1">
    <citation type="journal article" date="2023" name="PLoS Negl. Trop. Dis.">
        <title>A genome sequence for Biomphalaria pfeifferi, the major vector snail for the human-infecting parasite Schistosoma mansoni.</title>
        <authorList>
            <person name="Bu L."/>
            <person name="Lu L."/>
            <person name="Laidemitt M.R."/>
            <person name="Zhang S.M."/>
            <person name="Mutuku M."/>
            <person name="Mkoji G."/>
            <person name="Steinauer M."/>
            <person name="Loker E.S."/>
        </authorList>
    </citation>
    <scope>NUCLEOTIDE SEQUENCE</scope>
    <source>
        <strain evidence="11">KasaAsao</strain>
    </source>
</reference>
<dbReference type="EMBL" id="JASAOG010000175">
    <property type="protein sequence ID" value="KAK0045812.1"/>
    <property type="molecule type" value="Genomic_DNA"/>
</dbReference>
<dbReference type="SUPFAM" id="SSF56112">
    <property type="entry name" value="Protein kinase-like (PK-like)"/>
    <property type="match status" value="1"/>
</dbReference>
<evidence type="ECO:0000256" key="4">
    <source>
        <dbReference type="ARBA" id="ARBA00022777"/>
    </source>
</evidence>
<evidence type="ECO:0000313" key="12">
    <source>
        <dbReference type="Proteomes" id="UP001233172"/>
    </source>
</evidence>
<evidence type="ECO:0000313" key="11">
    <source>
        <dbReference type="EMBL" id="KAK0045812.1"/>
    </source>
</evidence>
<dbReference type="FunFam" id="1.10.510.10:FF:001512">
    <property type="entry name" value="Receptor tyrosine-protein kinase erbB-2"/>
    <property type="match status" value="1"/>
</dbReference>
<comment type="caution">
    <text evidence="11">The sequence shown here is derived from an EMBL/GenBank/DDBJ whole genome shotgun (WGS) entry which is preliminary data.</text>
</comment>
<dbReference type="Proteomes" id="UP001233172">
    <property type="component" value="Unassembled WGS sequence"/>
</dbReference>
<dbReference type="GO" id="GO:0004713">
    <property type="term" value="F:protein tyrosine kinase activity"/>
    <property type="evidence" value="ECO:0007669"/>
    <property type="project" value="UniProtKB-KW"/>
</dbReference>
<keyword evidence="9" id="KW-0175">Coiled coil</keyword>
<dbReference type="InterPro" id="IPR001245">
    <property type="entry name" value="Ser-Thr/Tyr_kinase_cat_dom"/>
</dbReference>
<accession>A0AAD8EZ25</accession>
<dbReference type="Gene3D" id="1.10.510.10">
    <property type="entry name" value="Transferase(Phosphotransferase) domain 1"/>
    <property type="match status" value="1"/>
</dbReference>
<dbReference type="InterPro" id="IPR000719">
    <property type="entry name" value="Prot_kinase_dom"/>
</dbReference>
<keyword evidence="7" id="KW-0829">Tyrosine-protein kinase</keyword>
<proteinExistence type="predicted"/>
<dbReference type="PRINTS" id="PR00109">
    <property type="entry name" value="TYRKINASE"/>
</dbReference>
<feature type="domain" description="Protein kinase" evidence="10">
    <location>
        <begin position="634"/>
        <end position="895"/>
    </location>
</feature>
<evidence type="ECO:0000256" key="2">
    <source>
        <dbReference type="ARBA" id="ARBA00022679"/>
    </source>
</evidence>
<dbReference type="PROSITE" id="PS00109">
    <property type="entry name" value="PROTEIN_KINASE_TYR"/>
    <property type="match status" value="1"/>
</dbReference>
<organism evidence="11 12">
    <name type="scientific">Biomphalaria pfeifferi</name>
    <name type="common">Bloodfluke planorb</name>
    <name type="synonym">Freshwater snail</name>
    <dbReference type="NCBI Taxonomy" id="112525"/>
    <lineage>
        <taxon>Eukaryota</taxon>
        <taxon>Metazoa</taxon>
        <taxon>Spiralia</taxon>
        <taxon>Lophotrochozoa</taxon>
        <taxon>Mollusca</taxon>
        <taxon>Gastropoda</taxon>
        <taxon>Heterobranchia</taxon>
        <taxon>Euthyneura</taxon>
        <taxon>Panpulmonata</taxon>
        <taxon>Hygrophila</taxon>
        <taxon>Lymnaeoidea</taxon>
        <taxon>Planorbidae</taxon>
        <taxon>Biomphalaria</taxon>
    </lineage>
</organism>
<dbReference type="InterPro" id="IPR008266">
    <property type="entry name" value="Tyr_kinase_AS"/>
</dbReference>
<evidence type="ECO:0000256" key="6">
    <source>
        <dbReference type="ARBA" id="ARBA00023136"/>
    </source>
</evidence>
<evidence type="ECO:0000259" key="10">
    <source>
        <dbReference type="PROSITE" id="PS50011"/>
    </source>
</evidence>
<dbReference type="InterPro" id="IPR050198">
    <property type="entry name" value="Non-receptor_tyrosine_kinases"/>
</dbReference>
<feature type="coiled-coil region" evidence="9">
    <location>
        <begin position="108"/>
        <end position="138"/>
    </location>
</feature>
<dbReference type="InterPro" id="IPR017441">
    <property type="entry name" value="Protein_kinase_ATP_BS"/>
</dbReference>
<keyword evidence="5 8" id="KW-0067">ATP-binding</keyword>
<protein>
    <submittedName>
        <fullName evidence="11">Tyrosine-protein kinase fyna</fullName>
    </submittedName>
</protein>
<dbReference type="GO" id="GO:0012505">
    <property type="term" value="C:endomembrane system"/>
    <property type="evidence" value="ECO:0007669"/>
    <property type="project" value="UniProtKB-SubCell"/>
</dbReference>
<dbReference type="PANTHER" id="PTHR24418">
    <property type="entry name" value="TYROSINE-PROTEIN KINASE"/>
    <property type="match status" value="1"/>
</dbReference>
<keyword evidence="6" id="KW-0472">Membrane</keyword>
<dbReference type="PROSITE" id="PS00107">
    <property type="entry name" value="PROTEIN_KINASE_ATP"/>
    <property type="match status" value="1"/>
</dbReference>
<sequence>MLRIRIEGMQVPVDHSISRTGVRSYYSTENILRMTNERNLDYNKLLKINIEKMLSDNLTTKVVQDILNIFDKYNKSLLLEPLDRTTELTAKELLNQLTKYEDWFPPLIKCLKDKRIQLSRLAKKLKEIEVNVRRHQLKNSERLSSDGGRRFRLFGLFRKRKSGKSDTKQYSASETNLSNYESIGSIYSLNGSSSRSTGEYLKKCPCQLNALLRSLSANTTSAFRNNFEDTRRNISLVLDIIKEYKNSILILEPILKTYNLKDLILRICQTKPNEETDMAFGIQIKLPSLEIVIYLINFNTSIAKMEKSLAEDWFQFIFKELQKLPELFSSCNDMEMRNSLGQLKRNLIIILLGIVRHVTSGKEYFSADHWKKLLQELRDDKDKFVSDLSLFVQVYIYEDRKILKILKEKQKNIKDIVQGLQDFIKFFSTYNTPSNLAHVELHTYIDGLARLASIEQFAELIKKEDILKHVHNNVQHVNDQMIYKSYLHLITTLGFPIANDFRTTSVADSSLSVSTKPNILSNEDSETYENIDEPSSLVVSSNIARKSDRCIKRSKDKRVLPLTFDSLSISSDTETLVAESCFSGVTNNVRNPSTTSQLGKKKDISLKDDNQSVPLTDSFDKHSLEDIEIPNSAIKLTDIVGEGNFSIVRRGYLNKRDEVAVKSLRPHTISPEQFLSEALLLKRLDHQKVVKLLQVVMTEEPVIVLEYFPKGNLQTYLVKGGLQNGTMKDLVNIAVQIVEGMIYVHKQKIIHCDLRAVNILVGNDGNIKIADFGLARSSEDNNGKNMFKEYLDTFPVRWTAPEGLLYDQFSLKSDVWSFGIVMYELITFGREPYPGYTNDEVKALIENKRSLPKPPKLQIQDVPESYFEIMNSCCSYSIQNRPNFFKVQIEFKRYFS</sequence>
<keyword evidence="3 8" id="KW-0547">Nucleotide-binding</keyword>
<keyword evidence="12" id="KW-1185">Reference proteome</keyword>
<dbReference type="GO" id="GO:0048468">
    <property type="term" value="P:cell development"/>
    <property type="evidence" value="ECO:0007669"/>
    <property type="project" value="UniProtKB-ARBA"/>
</dbReference>
<keyword evidence="2" id="KW-0808">Transferase</keyword>
<dbReference type="PROSITE" id="PS50011">
    <property type="entry name" value="PROTEIN_KINASE_DOM"/>
    <property type="match status" value="1"/>
</dbReference>
<dbReference type="Pfam" id="PF07714">
    <property type="entry name" value="PK_Tyr_Ser-Thr"/>
    <property type="match status" value="1"/>
</dbReference>
<gene>
    <name evidence="11" type="ORF">Bpfe_024811</name>
</gene>
<dbReference type="GO" id="GO:0050793">
    <property type="term" value="P:regulation of developmental process"/>
    <property type="evidence" value="ECO:0007669"/>
    <property type="project" value="UniProtKB-ARBA"/>
</dbReference>
<feature type="binding site" evidence="8">
    <location>
        <position position="662"/>
    </location>
    <ligand>
        <name>ATP</name>
        <dbReference type="ChEBI" id="CHEBI:30616"/>
    </ligand>
</feature>
<evidence type="ECO:0000256" key="1">
    <source>
        <dbReference type="ARBA" id="ARBA00004308"/>
    </source>
</evidence>
<evidence type="ECO:0000256" key="5">
    <source>
        <dbReference type="ARBA" id="ARBA00022840"/>
    </source>
</evidence>
<feature type="non-terminal residue" evidence="11">
    <location>
        <position position="1"/>
    </location>
</feature>
<dbReference type="GO" id="GO:0030182">
    <property type="term" value="P:neuron differentiation"/>
    <property type="evidence" value="ECO:0007669"/>
    <property type="project" value="UniProtKB-ARBA"/>
</dbReference>
<comment type="subcellular location">
    <subcellularLocation>
        <location evidence="1">Endomembrane system</location>
    </subcellularLocation>
</comment>
<evidence type="ECO:0000256" key="3">
    <source>
        <dbReference type="ARBA" id="ARBA00022741"/>
    </source>
</evidence>